<sequence length="76" mass="8389">MKIPIVFITILVFCLAFLVMVDLISGIAFSEAINILAHSFTIVTAGEKIIVFATVAIPFIIPFVSFFIKKKQAKTK</sequence>
<comment type="caution">
    <text evidence="2">The sequence shown here is derived from an EMBL/GenBank/DDBJ whole genome shotgun (WGS) entry which is preliminary data.</text>
</comment>
<dbReference type="InterPro" id="IPR058725">
    <property type="entry name" value="YczF"/>
</dbReference>
<evidence type="ECO:0000256" key="1">
    <source>
        <dbReference type="SAM" id="Phobius"/>
    </source>
</evidence>
<feature type="transmembrane region" description="Helical" evidence="1">
    <location>
        <begin position="7"/>
        <end position="29"/>
    </location>
</feature>
<keyword evidence="1" id="KW-1133">Transmembrane helix</keyword>
<dbReference type="RefSeq" id="WP_114381356.1">
    <property type="nucleotide sequence ID" value="NZ_QPJD01000010.1"/>
</dbReference>
<dbReference type="OrthoDB" id="2667166at2"/>
<name>A0A368VUM9_9BACL</name>
<organism evidence="2 3">
    <name type="scientific">Paenibacillus prosopidis</name>
    <dbReference type="NCBI Taxonomy" id="630520"/>
    <lineage>
        <taxon>Bacteria</taxon>
        <taxon>Bacillati</taxon>
        <taxon>Bacillota</taxon>
        <taxon>Bacilli</taxon>
        <taxon>Bacillales</taxon>
        <taxon>Paenibacillaceae</taxon>
        <taxon>Paenibacillus</taxon>
    </lineage>
</organism>
<keyword evidence="3" id="KW-1185">Reference proteome</keyword>
<feature type="transmembrane region" description="Helical" evidence="1">
    <location>
        <begin position="49"/>
        <end position="68"/>
    </location>
</feature>
<keyword evidence="1" id="KW-0472">Membrane</keyword>
<accession>A0A368VUM9</accession>
<keyword evidence="1" id="KW-0812">Transmembrane</keyword>
<dbReference type="Proteomes" id="UP000252415">
    <property type="component" value="Unassembled WGS sequence"/>
</dbReference>
<proteinExistence type="predicted"/>
<gene>
    <name evidence="2" type="ORF">DFP97_11097</name>
</gene>
<evidence type="ECO:0000313" key="3">
    <source>
        <dbReference type="Proteomes" id="UP000252415"/>
    </source>
</evidence>
<protein>
    <submittedName>
        <fullName evidence="2">Uncharacterized protein</fullName>
    </submittedName>
</protein>
<dbReference type="Pfam" id="PF26310">
    <property type="entry name" value="YczF"/>
    <property type="match status" value="1"/>
</dbReference>
<evidence type="ECO:0000313" key="2">
    <source>
        <dbReference type="EMBL" id="RCW45509.1"/>
    </source>
</evidence>
<dbReference type="AlphaFoldDB" id="A0A368VUM9"/>
<reference evidence="2 3" key="1">
    <citation type="submission" date="2018-07" db="EMBL/GenBank/DDBJ databases">
        <title>Genomic Encyclopedia of Type Strains, Phase III (KMG-III): the genomes of soil and plant-associated and newly described type strains.</title>
        <authorList>
            <person name="Whitman W."/>
        </authorList>
    </citation>
    <scope>NUCLEOTIDE SEQUENCE [LARGE SCALE GENOMIC DNA]</scope>
    <source>
        <strain evidence="2 3">CECT 7506</strain>
    </source>
</reference>
<dbReference type="EMBL" id="QPJD01000010">
    <property type="protein sequence ID" value="RCW45509.1"/>
    <property type="molecule type" value="Genomic_DNA"/>
</dbReference>